<organism evidence="2">
    <name type="scientific">viral metagenome</name>
    <dbReference type="NCBI Taxonomy" id="1070528"/>
    <lineage>
        <taxon>unclassified sequences</taxon>
        <taxon>metagenomes</taxon>
        <taxon>organismal metagenomes</taxon>
    </lineage>
</organism>
<accession>A0A6C0BGI4</accession>
<sequence>MIHKSFYFYLVQIDMPKHQSRRAPCSRSTRKSRTRRTRKHRTRRHRGGRGAFTTGASQELAQF</sequence>
<dbReference type="EMBL" id="MN739155">
    <property type="protein sequence ID" value="QHS91112.1"/>
    <property type="molecule type" value="Genomic_DNA"/>
</dbReference>
<feature type="compositionally biased region" description="Basic residues" evidence="1">
    <location>
        <begin position="28"/>
        <end position="48"/>
    </location>
</feature>
<evidence type="ECO:0000313" key="2">
    <source>
        <dbReference type="EMBL" id="QHS91112.1"/>
    </source>
</evidence>
<feature type="region of interest" description="Disordered" evidence="1">
    <location>
        <begin position="18"/>
        <end position="63"/>
    </location>
</feature>
<evidence type="ECO:0000256" key="1">
    <source>
        <dbReference type="SAM" id="MobiDB-lite"/>
    </source>
</evidence>
<protein>
    <submittedName>
        <fullName evidence="2">Uncharacterized protein</fullName>
    </submittedName>
</protein>
<name>A0A6C0BGI4_9ZZZZ</name>
<reference evidence="2" key="1">
    <citation type="journal article" date="2020" name="Nature">
        <title>Giant virus diversity and host interactions through global metagenomics.</title>
        <authorList>
            <person name="Schulz F."/>
            <person name="Roux S."/>
            <person name="Paez-Espino D."/>
            <person name="Jungbluth S."/>
            <person name="Walsh D.A."/>
            <person name="Denef V.J."/>
            <person name="McMahon K.D."/>
            <person name="Konstantinidis K.T."/>
            <person name="Eloe-Fadrosh E.A."/>
            <person name="Kyrpides N.C."/>
            <person name="Woyke T."/>
        </authorList>
    </citation>
    <scope>NUCLEOTIDE SEQUENCE</scope>
    <source>
        <strain evidence="2">GVMAG-M-3300013004-44</strain>
    </source>
</reference>
<dbReference type="AlphaFoldDB" id="A0A6C0BGI4"/>
<proteinExistence type="predicted"/>